<name>E9HZU4_DAPPU</name>
<dbReference type="KEGG" id="dpx:DAPPUDRAFT_119921"/>
<evidence type="ECO:0000313" key="2">
    <source>
        <dbReference type="EMBL" id="EFX62736.1"/>
    </source>
</evidence>
<dbReference type="OrthoDB" id="4327074at2759"/>
<proteinExistence type="predicted"/>
<keyword evidence="3" id="KW-1185">Reference proteome</keyword>
<keyword evidence="1" id="KW-0812">Transmembrane</keyword>
<protein>
    <submittedName>
        <fullName evidence="2">Uncharacterized protein</fullName>
    </submittedName>
</protein>
<feature type="transmembrane region" description="Helical" evidence="1">
    <location>
        <begin position="133"/>
        <end position="150"/>
    </location>
</feature>
<sequence length="172" mass="19681">MYPDGYILKAVKKVVAEKQKVCDVSRATSIPKRSLLRYVKNILAAEIQDEAEATTIIGGYQKPRKCKARFSLTLLVQIGDATTYTRMRLFNIRMIRERVFTSVKACSGKTGYTRETRGLLYWSRRKSASETDLVIAVITVLGLILWLMSISRCWDWIPPVCRHQGVGNRYFP</sequence>
<dbReference type="Proteomes" id="UP000000305">
    <property type="component" value="Unassembled WGS sequence"/>
</dbReference>
<reference evidence="2 3" key="1">
    <citation type="journal article" date="2011" name="Science">
        <title>The ecoresponsive genome of Daphnia pulex.</title>
        <authorList>
            <person name="Colbourne J.K."/>
            <person name="Pfrender M.E."/>
            <person name="Gilbert D."/>
            <person name="Thomas W.K."/>
            <person name="Tucker A."/>
            <person name="Oakley T.H."/>
            <person name="Tokishita S."/>
            <person name="Aerts A."/>
            <person name="Arnold G.J."/>
            <person name="Basu M.K."/>
            <person name="Bauer D.J."/>
            <person name="Caceres C.E."/>
            <person name="Carmel L."/>
            <person name="Casola C."/>
            <person name="Choi J.H."/>
            <person name="Detter J.C."/>
            <person name="Dong Q."/>
            <person name="Dusheyko S."/>
            <person name="Eads B.D."/>
            <person name="Frohlich T."/>
            <person name="Geiler-Samerotte K.A."/>
            <person name="Gerlach D."/>
            <person name="Hatcher P."/>
            <person name="Jogdeo S."/>
            <person name="Krijgsveld J."/>
            <person name="Kriventseva E.V."/>
            <person name="Kultz D."/>
            <person name="Laforsch C."/>
            <person name="Lindquist E."/>
            <person name="Lopez J."/>
            <person name="Manak J.R."/>
            <person name="Muller J."/>
            <person name="Pangilinan J."/>
            <person name="Patwardhan R.P."/>
            <person name="Pitluck S."/>
            <person name="Pritham E.J."/>
            <person name="Rechtsteiner A."/>
            <person name="Rho M."/>
            <person name="Rogozin I.B."/>
            <person name="Sakarya O."/>
            <person name="Salamov A."/>
            <person name="Schaack S."/>
            <person name="Shapiro H."/>
            <person name="Shiga Y."/>
            <person name="Skalitzky C."/>
            <person name="Smith Z."/>
            <person name="Souvorov A."/>
            <person name="Sung W."/>
            <person name="Tang Z."/>
            <person name="Tsuchiya D."/>
            <person name="Tu H."/>
            <person name="Vos H."/>
            <person name="Wang M."/>
            <person name="Wolf Y.I."/>
            <person name="Yamagata H."/>
            <person name="Yamada T."/>
            <person name="Ye Y."/>
            <person name="Shaw J.R."/>
            <person name="Andrews J."/>
            <person name="Crease T.J."/>
            <person name="Tang H."/>
            <person name="Lucas S.M."/>
            <person name="Robertson H.M."/>
            <person name="Bork P."/>
            <person name="Koonin E.V."/>
            <person name="Zdobnov E.M."/>
            <person name="Grigoriev I.V."/>
            <person name="Lynch M."/>
            <person name="Boore J.L."/>
        </authorList>
    </citation>
    <scope>NUCLEOTIDE SEQUENCE [LARGE SCALE GENOMIC DNA]</scope>
</reference>
<dbReference type="HOGENOM" id="CLU_1556818_0_0_1"/>
<dbReference type="AlphaFoldDB" id="E9HZU4"/>
<evidence type="ECO:0000256" key="1">
    <source>
        <dbReference type="SAM" id="Phobius"/>
    </source>
</evidence>
<organism evidence="2 3">
    <name type="scientific">Daphnia pulex</name>
    <name type="common">Water flea</name>
    <dbReference type="NCBI Taxonomy" id="6669"/>
    <lineage>
        <taxon>Eukaryota</taxon>
        <taxon>Metazoa</taxon>
        <taxon>Ecdysozoa</taxon>
        <taxon>Arthropoda</taxon>
        <taxon>Crustacea</taxon>
        <taxon>Branchiopoda</taxon>
        <taxon>Diplostraca</taxon>
        <taxon>Cladocera</taxon>
        <taxon>Anomopoda</taxon>
        <taxon>Daphniidae</taxon>
        <taxon>Daphnia</taxon>
    </lineage>
</organism>
<dbReference type="InParanoid" id="E9HZU4"/>
<dbReference type="EMBL" id="GL733415">
    <property type="protein sequence ID" value="EFX62736.1"/>
    <property type="molecule type" value="Genomic_DNA"/>
</dbReference>
<accession>E9HZU4</accession>
<keyword evidence="1" id="KW-1133">Transmembrane helix</keyword>
<evidence type="ECO:0000313" key="3">
    <source>
        <dbReference type="Proteomes" id="UP000000305"/>
    </source>
</evidence>
<gene>
    <name evidence="2" type="ORF">DAPPUDRAFT_119921</name>
</gene>
<dbReference type="STRING" id="6669.E9HZU4"/>
<keyword evidence="1" id="KW-0472">Membrane</keyword>